<dbReference type="Proteomes" id="UP000199203">
    <property type="component" value="Unassembled WGS sequence"/>
</dbReference>
<name>A0A1G7PWA3_9FLAO</name>
<evidence type="ECO:0000313" key="1">
    <source>
        <dbReference type="EMBL" id="SDF90617.1"/>
    </source>
</evidence>
<protein>
    <submittedName>
        <fullName evidence="1">Lipopolysaccharide kinase (Kdo/WaaP) family protein</fullName>
    </submittedName>
</protein>
<dbReference type="OrthoDB" id="9773772at2"/>
<keyword evidence="1" id="KW-0808">Transferase</keyword>
<accession>A0A1G7PWA3</accession>
<dbReference type="InterPro" id="IPR011009">
    <property type="entry name" value="Kinase-like_dom_sf"/>
</dbReference>
<reference evidence="2" key="1">
    <citation type="submission" date="2016-10" db="EMBL/GenBank/DDBJ databases">
        <authorList>
            <person name="Varghese N."/>
            <person name="Submissions S."/>
        </authorList>
    </citation>
    <scope>NUCLEOTIDE SEQUENCE [LARGE SCALE GENOMIC DNA]</scope>
    <source>
        <strain evidence="2">DSM 19684</strain>
    </source>
</reference>
<proteinExistence type="predicted"/>
<keyword evidence="1" id="KW-0418">Kinase</keyword>
<dbReference type="SUPFAM" id="SSF56112">
    <property type="entry name" value="Protein kinase-like (PK-like)"/>
    <property type="match status" value="1"/>
</dbReference>
<dbReference type="AlphaFoldDB" id="A0A1G7PWA3"/>
<evidence type="ECO:0000313" key="2">
    <source>
        <dbReference type="Proteomes" id="UP000199203"/>
    </source>
</evidence>
<keyword evidence="2" id="KW-1185">Reference proteome</keyword>
<dbReference type="GO" id="GO:0016301">
    <property type="term" value="F:kinase activity"/>
    <property type="evidence" value="ECO:0007669"/>
    <property type="project" value="UniProtKB-KW"/>
</dbReference>
<gene>
    <name evidence="1" type="ORF">SAMN05421825_2435</name>
</gene>
<dbReference type="RefSeq" id="WP_089873672.1">
    <property type="nucleotide sequence ID" value="NZ_FNBH01000002.1"/>
</dbReference>
<sequence>MNWVFSEGFSQYKNEVSKIIKNFKNGGTLIGPGARNVVKVFEIDGKKYNFKSFKQHNVINRHVYKFYRKSKARRSFEYANVLLSKNFYTPNPVAYIEFFDFWGLTSSYYMSEQLDNCFPLTDALHNPEFSDREKIFRGYANLMFNLHENGIEFIDNASGNFLLKKENETYNFYLVDLNRMNFHSDFPTDKRLRNFARLTDNLETMKIISDEYSKLSGVPVEYCLQKINEASEKMVRKRKIKKILKFYKYFLKK</sequence>
<dbReference type="STRING" id="454006.SAMN05421825_2435"/>
<dbReference type="EMBL" id="FNBH01000002">
    <property type="protein sequence ID" value="SDF90617.1"/>
    <property type="molecule type" value="Genomic_DNA"/>
</dbReference>
<dbReference type="Pfam" id="PF06293">
    <property type="entry name" value="Kdo"/>
    <property type="match status" value="1"/>
</dbReference>
<organism evidence="1 2">
    <name type="scientific">Epilithonimonas hungarica</name>
    <dbReference type="NCBI Taxonomy" id="454006"/>
    <lineage>
        <taxon>Bacteria</taxon>
        <taxon>Pseudomonadati</taxon>
        <taxon>Bacteroidota</taxon>
        <taxon>Flavobacteriia</taxon>
        <taxon>Flavobacteriales</taxon>
        <taxon>Weeksellaceae</taxon>
        <taxon>Chryseobacterium group</taxon>
        <taxon>Epilithonimonas</taxon>
    </lineage>
</organism>